<proteinExistence type="predicted"/>
<evidence type="ECO:0000313" key="2">
    <source>
        <dbReference type="Proteomes" id="UP001597033"/>
    </source>
</evidence>
<organism evidence="1 2">
    <name type="scientific">Pseudoxanthomonas kaohsiungensis</name>
    <dbReference type="NCBI Taxonomy" id="283923"/>
    <lineage>
        <taxon>Bacteria</taxon>
        <taxon>Pseudomonadati</taxon>
        <taxon>Pseudomonadota</taxon>
        <taxon>Gammaproteobacteria</taxon>
        <taxon>Lysobacterales</taxon>
        <taxon>Lysobacteraceae</taxon>
        <taxon>Pseudoxanthomonas</taxon>
    </lineage>
</organism>
<gene>
    <name evidence="1" type="ORF">ACFQ2N_00065</name>
</gene>
<keyword evidence="2" id="KW-1185">Reference proteome</keyword>
<dbReference type="Proteomes" id="UP001597033">
    <property type="component" value="Unassembled WGS sequence"/>
</dbReference>
<accession>A0ABW3LQU4</accession>
<reference evidence="2" key="1">
    <citation type="journal article" date="2019" name="Int. J. Syst. Evol. Microbiol.">
        <title>The Global Catalogue of Microorganisms (GCM) 10K type strain sequencing project: providing services to taxonomists for standard genome sequencing and annotation.</title>
        <authorList>
            <consortium name="The Broad Institute Genomics Platform"/>
            <consortium name="The Broad Institute Genome Sequencing Center for Infectious Disease"/>
            <person name="Wu L."/>
            <person name="Ma J."/>
        </authorList>
    </citation>
    <scope>NUCLEOTIDE SEQUENCE [LARGE SCALE GENOMIC DNA]</scope>
    <source>
        <strain evidence="2">CCUG 55854</strain>
    </source>
</reference>
<evidence type="ECO:0000313" key="1">
    <source>
        <dbReference type="EMBL" id="MFD1040742.1"/>
    </source>
</evidence>
<sequence>MCTKKTNANLYLYSFLGLLFGLAASVDVGSLAQRAVDNQTSYIQKSTRSLD</sequence>
<dbReference type="RefSeq" id="WP_162376399.1">
    <property type="nucleotide sequence ID" value="NZ_JBHTKN010000001.1"/>
</dbReference>
<protein>
    <submittedName>
        <fullName evidence="1">Uncharacterized protein</fullName>
    </submittedName>
</protein>
<name>A0ABW3LQU4_9GAMM</name>
<dbReference type="EMBL" id="JBHTKN010000001">
    <property type="protein sequence ID" value="MFD1040742.1"/>
    <property type="molecule type" value="Genomic_DNA"/>
</dbReference>
<comment type="caution">
    <text evidence="1">The sequence shown here is derived from an EMBL/GenBank/DDBJ whole genome shotgun (WGS) entry which is preliminary data.</text>
</comment>